<feature type="domain" description="OmpA-like" evidence="3">
    <location>
        <begin position="63"/>
        <end position="183"/>
    </location>
</feature>
<sequence>MLNRRNALFLFAAATLAPTAVLAQASMPGEAQILRRLEAGPRERVRQQDRVTIDQFKRRPDLRRRAPSVDIQAINFETASADIGRSQYPKVEQIASALKRLLRNRPGTRFLLEGHTDAVGAADYNLRLSQARADSLKRVLVSQFGVPSRAIETVGYGEEFLLVNTPYENWENRRVTIRRIDDFIR</sequence>
<dbReference type="PANTHER" id="PTHR30329:SF21">
    <property type="entry name" value="LIPOPROTEIN YIAD-RELATED"/>
    <property type="match status" value="1"/>
</dbReference>
<accession>A0A916WB12</accession>
<dbReference type="EMBL" id="BMIF01000023">
    <property type="protein sequence ID" value="GGA81923.1"/>
    <property type="molecule type" value="Genomic_DNA"/>
</dbReference>
<dbReference type="RefSeq" id="WP_188722901.1">
    <property type="nucleotide sequence ID" value="NZ_BMIF01000023.1"/>
</dbReference>
<dbReference type="InterPro" id="IPR050330">
    <property type="entry name" value="Bact_OuterMem_StrucFunc"/>
</dbReference>
<keyword evidence="1" id="KW-0472">Membrane</keyword>
<proteinExistence type="predicted"/>
<organism evidence="4 5">
    <name type="scientific">Nitratireductor aestuarii</name>
    <dbReference type="NCBI Taxonomy" id="1735103"/>
    <lineage>
        <taxon>Bacteria</taxon>
        <taxon>Pseudomonadati</taxon>
        <taxon>Pseudomonadota</taxon>
        <taxon>Alphaproteobacteria</taxon>
        <taxon>Hyphomicrobiales</taxon>
        <taxon>Phyllobacteriaceae</taxon>
        <taxon>Nitratireductor</taxon>
    </lineage>
</organism>
<dbReference type="Pfam" id="PF00691">
    <property type="entry name" value="OmpA"/>
    <property type="match status" value="1"/>
</dbReference>
<keyword evidence="5" id="KW-1185">Reference proteome</keyword>
<evidence type="ECO:0000256" key="1">
    <source>
        <dbReference type="PROSITE-ProRule" id="PRU00473"/>
    </source>
</evidence>
<evidence type="ECO:0000259" key="3">
    <source>
        <dbReference type="PROSITE" id="PS51123"/>
    </source>
</evidence>
<keyword evidence="4" id="KW-0969">Cilium</keyword>
<dbReference type="SUPFAM" id="SSF103088">
    <property type="entry name" value="OmpA-like"/>
    <property type="match status" value="1"/>
</dbReference>
<dbReference type="Proteomes" id="UP000636264">
    <property type="component" value="Unassembled WGS sequence"/>
</dbReference>
<keyword evidence="4" id="KW-0282">Flagellum</keyword>
<reference evidence="4" key="1">
    <citation type="journal article" date="2014" name="Int. J. Syst. Evol. Microbiol.">
        <title>Complete genome sequence of Corynebacterium casei LMG S-19264T (=DSM 44701T), isolated from a smear-ripened cheese.</title>
        <authorList>
            <consortium name="US DOE Joint Genome Institute (JGI-PGF)"/>
            <person name="Walter F."/>
            <person name="Albersmeier A."/>
            <person name="Kalinowski J."/>
            <person name="Ruckert C."/>
        </authorList>
    </citation>
    <scope>NUCLEOTIDE SEQUENCE</scope>
    <source>
        <strain evidence="4">CGMCC 1.15320</strain>
    </source>
</reference>
<dbReference type="InterPro" id="IPR006665">
    <property type="entry name" value="OmpA-like"/>
</dbReference>
<reference evidence="4" key="2">
    <citation type="submission" date="2020-09" db="EMBL/GenBank/DDBJ databases">
        <authorList>
            <person name="Sun Q."/>
            <person name="Zhou Y."/>
        </authorList>
    </citation>
    <scope>NUCLEOTIDE SEQUENCE</scope>
    <source>
        <strain evidence="4">CGMCC 1.15320</strain>
    </source>
</reference>
<dbReference type="PROSITE" id="PS51123">
    <property type="entry name" value="OMPA_2"/>
    <property type="match status" value="1"/>
</dbReference>
<keyword evidence="2" id="KW-0732">Signal</keyword>
<name>A0A916WB12_9HYPH</name>
<dbReference type="CDD" id="cd07185">
    <property type="entry name" value="OmpA_C-like"/>
    <property type="match status" value="1"/>
</dbReference>
<evidence type="ECO:0000256" key="2">
    <source>
        <dbReference type="SAM" id="SignalP"/>
    </source>
</evidence>
<feature type="chain" id="PRO_5036757469" evidence="2">
    <location>
        <begin position="26"/>
        <end position="185"/>
    </location>
</feature>
<feature type="signal peptide" evidence="2">
    <location>
        <begin position="1"/>
        <end position="25"/>
    </location>
</feature>
<keyword evidence="4" id="KW-0966">Cell projection</keyword>
<dbReference type="PANTHER" id="PTHR30329">
    <property type="entry name" value="STATOR ELEMENT OF FLAGELLAR MOTOR COMPLEX"/>
    <property type="match status" value="1"/>
</dbReference>
<dbReference type="Gene3D" id="3.30.1330.60">
    <property type="entry name" value="OmpA-like domain"/>
    <property type="match status" value="1"/>
</dbReference>
<dbReference type="GO" id="GO:0016020">
    <property type="term" value="C:membrane"/>
    <property type="evidence" value="ECO:0007669"/>
    <property type="project" value="UniProtKB-UniRule"/>
</dbReference>
<gene>
    <name evidence="4" type="ORF">GCM10011385_40190</name>
</gene>
<dbReference type="AlphaFoldDB" id="A0A916WB12"/>
<protein>
    <submittedName>
        <fullName evidence="4">Flagellar motor protein MotB</fullName>
    </submittedName>
</protein>
<evidence type="ECO:0000313" key="4">
    <source>
        <dbReference type="EMBL" id="GGA81923.1"/>
    </source>
</evidence>
<dbReference type="InterPro" id="IPR036737">
    <property type="entry name" value="OmpA-like_sf"/>
</dbReference>
<evidence type="ECO:0000313" key="5">
    <source>
        <dbReference type="Proteomes" id="UP000636264"/>
    </source>
</evidence>
<comment type="caution">
    <text evidence="4">The sequence shown here is derived from an EMBL/GenBank/DDBJ whole genome shotgun (WGS) entry which is preliminary data.</text>
</comment>